<name>A0ABT1HRS3_STRSD</name>
<evidence type="ECO:0000256" key="4">
    <source>
        <dbReference type="ARBA" id="ARBA00022827"/>
    </source>
</evidence>
<dbReference type="SUPFAM" id="SSF55103">
    <property type="entry name" value="FAD-linked oxidases, C-terminal domain"/>
    <property type="match status" value="1"/>
</dbReference>
<sequence>MAEPDRPAAPEWMSDAPPARGRLTCDVEIRSAVAKDFGHVVRRMPDAALRPESAEDVAALVTFAAQRGLPVAARGRGHSTAGQAQVEGGVVIDMSTLDAIRDVGPGFVDVDAGASWRSVVEATLPHGLTPPVLTDYLGLSVGGTLSVGGIGGAAHQHGMQTDNVLELDVVTGDGALRTCSASRESSLFHAVLGGLGQCGVITRARLRLVPAPDRARCYKLFHPTVRSLTRDQRRLLADGRFPYLEGQVKAGEGGWRPMLEAVAFLSEDDLPRDSDLVGDLAHDQATLEIEDVAYLDFLDRMAPGEEYLRSTGEWFHPHPWWNAFLPDSTVDDVVEEVLSGLSVEDLGPSGVILLYPTSRRRMSTPLVRMPDEPVVFLFAILRTAPLDDPTALVAMLRSNRALYERVRAAGGTRYPVASVPFDRDDWARHFGAAWPGFVAAKDRYDPHRVLAPGQGIF</sequence>
<evidence type="ECO:0000256" key="5">
    <source>
        <dbReference type="ARBA" id="ARBA00023002"/>
    </source>
</evidence>
<comment type="caution">
    <text evidence="7">The sequence shown here is derived from an EMBL/GenBank/DDBJ whole genome shotgun (WGS) entry which is preliminary data.</text>
</comment>
<keyword evidence="3" id="KW-0285">Flavoprotein</keyword>
<dbReference type="Proteomes" id="UP001205311">
    <property type="component" value="Unassembled WGS sequence"/>
</dbReference>
<dbReference type="Gene3D" id="3.30.43.10">
    <property type="entry name" value="Uridine Diphospho-n-acetylenolpyruvylglucosamine Reductase, domain 2"/>
    <property type="match status" value="1"/>
</dbReference>
<evidence type="ECO:0000259" key="6">
    <source>
        <dbReference type="PROSITE" id="PS51387"/>
    </source>
</evidence>
<keyword evidence="8" id="KW-1185">Reference proteome</keyword>
<dbReference type="Pfam" id="PF01565">
    <property type="entry name" value="FAD_binding_4"/>
    <property type="match status" value="1"/>
</dbReference>
<evidence type="ECO:0000256" key="2">
    <source>
        <dbReference type="ARBA" id="ARBA00005466"/>
    </source>
</evidence>
<dbReference type="InterPro" id="IPR050432">
    <property type="entry name" value="FAD-linked_Oxidoreductases_BP"/>
</dbReference>
<dbReference type="SUPFAM" id="SSF56176">
    <property type="entry name" value="FAD-binding/transporter-associated domain-like"/>
    <property type="match status" value="1"/>
</dbReference>
<dbReference type="PROSITE" id="PS51387">
    <property type="entry name" value="FAD_PCMH"/>
    <property type="match status" value="1"/>
</dbReference>
<dbReference type="InterPro" id="IPR006093">
    <property type="entry name" value="Oxy_OxRdtase_FAD_BS"/>
</dbReference>
<dbReference type="Gene3D" id="3.30.465.10">
    <property type="match status" value="1"/>
</dbReference>
<dbReference type="InterPro" id="IPR016164">
    <property type="entry name" value="FAD-linked_Oxase-like_C"/>
</dbReference>
<dbReference type="RefSeq" id="WP_253669154.1">
    <property type="nucleotide sequence ID" value="NZ_JAMTCP010000007.1"/>
</dbReference>
<dbReference type="InterPro" id="IPR016166">
    <property type="entry name" value="FAD-bd_PCMH"/>
</dbReference>
<comment type="cofactor">
    <cofactor evidence="1">
        <name>FAD</name>
        <dbReference type="ChEBI" id="CHEBI:57692"/>
    </cofactor>
</comment>
<keyword evidence="4" id="KW-0274">FAD</keyword>
<dbReference type="Pfam" id="PF09265">
    <property type="entry name" value="Cytokin-bind"/>
    <property type="match status" value="1"/>
</dbReference>
<dbReference type="InterPro" id="IPR016170">
    <property type="entry name" value="Cytok_DH_C_sf"/>
</dbReference>
<dbReference type="InterPro" id="IPR016169">
    <property type="entry name" value="FAD-bd_PCMH_sub2"/>
</dbReference>
<protein>
    <submittedName>
        <fullName evidence="7">FAD/FMN-containing dehydrogenase</fullName>
    </submittedName>
</protein>
<dbReference type="PROSITE" id="PS00862">
    <property type="entry name" value="OX2_COVAL_FAD"/>
    <property type="match status" value="1"/>
</dbReference>
<dbReference type="InterPro" id="IPR015345">
    <property type="entry name" value="Cytokinin_DH_FAD/cytokin-bd"/>
</dbReference>
<feature type="domain" description="FAD-binding PCMH-type" evidence="6">
    <location>
        <begin position="41"/>
        <end position="211"/>
    </location>
</feature>
<gene>
    <name evidence="7" type="ORF">LX15_001914</name>
</gene>
<dbReference type="Gene3D" id="3.40.462.10">
    <property type="entry name" value="FAD-linked oxidases, C-terminal domain"/>
    <property type="match status" value="1"/>
</dbReference>
<dbReference type="PANTHER" id="PTHR13878">
    <property type="entry name" value="GULONOLACTONE OXIDASE"/>
    <property type="match status" value="1"/>
</dbReference>
<dbReference type="PANTHER" id="PTHR13878:SF53">
    <property type="entry name" value="CYTOKININ DEHYDROGENASE 6"/>
    <property type="match status" value="1"/>
</dbReference>
<organism evidence="7 8">
    <name type="scientific">Streptoalloteichus tenebrarius (strain ATCC 17920 / DSM 40477 / JCM 4838 / CBS 697.72 / NBRC 16177 / NCIMB 11028 / NRRL B-12390 / A12253. 1 / ISP 5477)</name>
    <name type="common">Streptomyces tenebrarius</name>
    <dbReference type="NCBI Taxonomy" id="1933"/>
    <lineage>
        <taxon>Bacteria</taxon>
        <taxon>Bacillati</taxon>
        <taxon>Actinomycetota</taxon>
        <taxon>Actinomycetes</taxon>
        <taxon>Pseudonocardiales</taxon>
        <taxon>Pseudonocardiaceae</taxon>
        <taxon>Streptoalloteichus</taxon>
    </lineage>
</organism>
<dbReference type="InterPro" id="IPR036318">
    <property type="entry name" value="FAD-bd_PCMH-like_sf"/>
</dbReference>
<reference evidence="7 8" key="1">
    <citation type="submission" date="2022-06" db="EMBL/GenBank/DDBJ databases">
        <title>Genomic Encyclopedia of Archaeal and Bacterial Type Strains, Phase II (KMG-II): from individual species to whole genera.</title>
        <authorList>
            <person name="Goeker M."/>
        </authorList>
    </citation>
    <scope>NUCLEOTIDE SEQUENCE [LARGE SCALE GENOMIC DNA]</scope>
    <source>
        <strain evidence="7 8">DSM 40477</strain>
    </source>
</reference>
<evidence type="ECO:0000313" key="7">
    <source>
        <dbReference type="EMBL" id="MCP2258220.1"/>
    </source>
</evidence>
<dbReference type="InterPro" id="IPR006094">
    <property type="entry name" value="Oxid_FAD_bind_N"/>
</dbReference>
<keyword evidence="5" id="KW-0560">Oxidoreductase</keyword>
<comment type="similarity">
    <text evidence="2">Belongs to the oxygen-dependent FAD-linked oxidoreductase family.</text>
</comment>
<accession>A0ABT1HRS3</accession>
<proteinExistence type="inferred from homology"/>
<evidence type="ECO:0000313" key="8">
    <source>
        <dbReference type="Proteomes" id="UP001205311"/>
    </source>
</evidence>
<dbReference type="InterPro" id="IPR016167">
    <property type="entry name" value="FAD-bd_PCMH_sub1"/>
</dbReference>
<dbReference type="EMBL" id="JAMTCP010000007">
    <property type="protein sequence ID" value="MCP2258220.1"/>
    <property type="molecule type" value="Genomic_DNA"/>
</dbReference>
<evidence type="ECO:0000256" key="1">
    <source>
        <dbReference type="ARBA" id="ARBA00001974"/>
    </source>
</evidence>
<evidence type="ECO:0000256" key="3">
    <source>
        <dbReference type="ARBA" id="ARBA00022630"/>
    </source>
</evidence>